<feature type="transmembrane region" description="Helical" evidence="10">
    <location>
        <begin position="318"/>
        <end position="337"/>
    </location>
</feature>
<feature type="transmembrane region" description="Helical" evidence="10">
    <location>
        <begin position="260"/>
        <end position="285"/>
    </location>
</feature>
<evidence type="ECO:0000256" key="6">
    <source>
        <dbReference type="ARBA" id="ARBA00022967"/>
    </source>
</evidence>
<reference evidence="11 12" key="1">
    <citation type="submission" date="2015-03" db="EMBL/GenBank/DDBJ databases">
        <authorList>
            <person name="Murphy D."/>
        </authorList>
    </citation>
    <scope>NUCLEOTIDE SEQUENCE [LARGE SCALE GENOMIC DNA]</scope>
    <source>
        <strain evidence="11 12">IP26249</strain>
    </source>
</reference>
<keyword evidence="10" id="KW-1003">Cell membrane</keyword>
<keyword evidence="1 10" id="KW-0813">Transport</keyword>
<evidence type="ECO:0000313" key="11">
    <source>
        <dbReference type="EMBL" id="CFQ65869.1"/>
    </source>
</evidence>
<dbReference type="InterPro" id="IPR011303">
    <property type="entry name" value="RnfD_bac"/>
</dbReference>
<dbReference type="GO" id="GO:0016491">
    <property type="term" value="F:oxidoreductase activity"/>
    <property type="evidence" value="ECO:0007669"/>
    <property type="project" value="UniProtKB-KW"/>
</dbReference>
<evidence type="ECO:0000256" key="2">
    <source>
        <dbReference type="ARBA" id="ARBA00022553"/>
    </source>
</evidence>
<organism evidence="11 12">
    <name type="scientific">Yersinia enterocolitica</name>
    <dbReference type="NCBI Taxonomy" id="630"/>
    <lineage>
        <taxon>Bacteria</taxon>
        <taxon>Pseudomonadati</taxon>
        <taxon>Pseudomonadota</taxon>
        <taxon>Gammaproteobacteria</taxon>
        <taxon>Enterobacterales</taxon>
        <taxon>Yersiniaceae</taxon>
        <taxon>Yersinia</taxon>
    </lineage>
</organism>
<dbReference type="GO" id="GO:0005886">
    <property type="term" value="C:plasma membrane"/>
    <property type="evidence" value="ECO:0007669"/>
    <property type="project" value="UniProtKB-SubCell"/>
</dbReference>
<dbReference type="NCBIfam" id="TIGR01946">
    <property type="entry name" value="rnfD"/>
    <property type="match status" value="1"/>
</dbReference>
<feature type="transmembrane region" description="Helical" evidence="10">
    <location>
        <begin position="349"/>
        <end position="367"/>
    </location>
</feature>
<dbReference type="Proteomes" id="UP000048841">
    <property type="component" value="Unassembled WGS sequence"/>
</dbReference>
<dbReference type="EC" id="7.-.-.-" evidence="10"/>
<evidence type="ECO:0000256" key="8">
    <source>
        <dbReference type="ARBA" id="ARBA00022989"/>
    </source>
</evidence>
<protein>
    <recommendedName>
        <fullName evidence="10">Ion-translocating oxidoreductase complex subunit D</fullName>
        <ecNumber evidence="10">7.-.-.-</ecNumber>
    </recommendedName>
    <alternativeName>
        <fullName evidence="10">Rnf electron transport complex subunit D</fullName>
    </alternativeName>
</protein>
<dbReference type="NCBIfam" id="NF002011">
    <property type="entry name" value="PRK00816.1"/>
    <property type="match status" value="1"/>
</dbReference>
<comment type="subcellular location">
    <subcellularLocation>
        <location evidence="10">Cell inner membrane</location>
        <topology evidence="10">Multi-pass membrane protein</topology>
    </subcellularLocation>
</comment>
<evidence type="ECO:0000313" key="12">
    <source>
        <dbReference type="Proteomes" id="UP000048841"/>
    </source>
</evidence>
<comment type="function">
    <text evidence="10">Part of a membrane-bound complex that couples electron transfer with translocation of ions across the membrane.</text>
</comment>
<accession>A0A0H5ENN1</accession>
<dbReference type="HAMAP" id="MF_00462">
    <property type="entry name" value="RsxD_RnfD"/>
    <property type="match status" value="1"/>
</dbReference>
<keyword evidence="5 10" id="KW-0812">Transmembrane</keyword>
<comment type="similarity">
    <text evidence="10">Belongs to the NqrB/RnfD family.</text>
</comment>
<sequence length="404" mass="44283">MRHQYYPLTAECIDARKHRLARATPAFENPDKYLTYGYNFMKFRPVTSTQNKGLQIASSPFTHNQRSTRSIMLLVILACIPGIIAQTYFFGYGSLIQVALAIITAVLAEGAVLHLRKQPVLTRLQDNSALLTGLLLGISLPPLAPWWMIVLGAAFAIIIAKQLYGGLGQNPFNPAMVGYVVLLISFPVQMTSWLPPLPLQGTPVGFYDSLLTIFTGFTQNGADIHQLQIGYDGISQATPLDNFKTSLRSQPVEQILQQPIFTGGLAGIGWQWINLGFLAGGLLLLWRKAIHWHIPVSFLLALAGCAAISWMIAPHSFAPPMLHLFSGATMLGAFFIATDPVSASTTPRGRLIFGALIGILVWLIRVYGGYPDGVAFAVLLANICVPLIDHYTQPRVYGHHRGHK</sequence>
<keyword evidence="3 10" id="KW-0285">Flavoprotein</keyword>
<feature type="modified residue" description="FMN phosphoryl threonine" evidence="10">
    <location>
        <position position="238"/>
    </location>
</feature>
<dbReference type="Pfam" id="PF03116">
    <property type="entry name" value="NQR2_RnfD_RnfE"/>
    <property type="match status" value="1"/>
</dbReference>
<keyword evidence="9 10" id="KW-0472">Membrane</keyword>
<keyword evidence="8 10" id="KW-1133">Transmembrane helix</keyword>
<evidence type="ECO:0000256" key="1">
    <source>
        <dbReference type="ARBA" id="ARBA00022448"/>
    </source>
</evidence>
<evidence type="ECO:0000256" key="7">
    <source>
        <dbReference type="ARBA" id="ARBA00022982"/>
    </source>
</evidence>
<dbReference type="PANTHER" id="PTHR30578:SF0">
    <property type="entry name" value="ION-TRANSLOCATING OXIDOREDUCTASE COMPLEX SUBUNIT D"/>
    <property type="match status" value="1"/>
</dbReference>
<gene>
    <name evidence="11" type="primary">nqrB</name>
    <name evidence="10" type="synonym">rnfD</name>
    <name evidence="11" type="ORF">ERS137941_02592</name>
</gene>
<feature type="transmembrane region" description="Helical" evidence="10">
    <location>
        <begin position="146"/>
        <end position="164"/>
    </location>
</feature>
<evidence type="ECO:0000256" key="9">
    <source>
        <dbReference type="ARBA" id="ARBA00023136"/>
    </source>
</evidence>
<dbReference type="PANTHER" id="PTHR30578">
    <property type="entry name" value="ELECTRON TRANSPORT COMPLEX PROTEIN RNFD"/>
    <property type="match status" value="1"/>
</dbReference>
<dbReference type="GO" id="GO:0022900">
    <property type="term" value="P:electron transport chain"/>
    <property type="evidence" value="ECO:0007669"/>
    <property type="project" value="UniProtKB-UniRule"/>
</dbReference>
<name>A0A0H5ENN1_YEREN</name>
<evidence type="ECO:0000256" key="5">
    <source>
        <dbReference type="ARBA" id="ARBA00022692"/>
    </source>
</evidence>
<proteinExistence type="inferred from homology"/>
<feature type="transmembrane region" description="Helical" evidence="10">
    <location>
        <begin position="292"/>
        <end position="312"/>
    </location>
</feature>
<keyword evidence="11" id="KW-0560">Oxidoreductase</keyword>
<dbReference type="EMBL" id="CGBR01000018">
    <property type="protein sequence ID" value="CFQ65869.1"/>
    <property type="molecule type" value="Genomic_DNA"/>
</dbReference>
<keyword evidence="6 10" id="KW-1278">Translocase</keyword>
<keyword evidence="7 10" id="KW-0249">Electron transport</keyword>
<feature type="transmembrane region" description="Helical" evidence="10">
    <location>
        <begin position="176"/>
        <end position="194"/>
    </location>
</feature>
<dbReference type="AlphaFoldDB" id="A0A0H5ENN1"/>
<evidence type="ECO:0000256" key="3">
    <source>
        <dbReference type="ARBA" id="ARBA00022630"/>
    </source>
</evidence>
<comment type="subunit">
    <text evidence="10">The complex is composed of six subunits: RnfA, RnfB, RnfC, RnfD, RnfE and RnfG.</text>
</comment>
<keyword evidence="4 10" id="KW-0288">FMN</keyword>
<evidence type="ECO:0000256" key="10">
    <source>
        <dbReference type="HAMAP-Rule" id="MF_00462"/>
    </source>
</evidence>
<evidence type="ECO:0000256" key="4">
    <source>
        <dbReference type="ARBA" id="ARBA00022643"/>
    </source>
</evidence>
<keyword evidence="10" id="KW-0997">Cell inner membrane</keyword>
<dbReference type="InterPro" id="IPR004338">
    <property type="entry name" value="NqrB/RnfD"/>
</dbReference>
<keyword evidence="2 10" id="KW-0597">Phosphoprotein</keyword>
<feature type="transmembrane region" description="Helical" evidence="10">
    <location>
        <begin position="71"/>
        <end position="89"/>
    </location>
</feature>
<dbReference type="GO" id="GO:0055085">
    <property type="term" value="P:transmembrane transport"/>
    <property type="evidence" value="ECO:0007669"/>
    <property type="project" value="InterPro"/>
</dbReference>
<comment type="cofactor">
    <cofactor evidence="10">
        <name>FMN</name>
        <dbReference type="ChEBI" id="CHEBI:58210"/>
    </cofactor>
</comment>